<feature type="transmembrane region" description="Helical" evidence="7">
    <location>
        <begin position="44"/>
        <end position="63"/>
    </location>
</feature>
<dbReference type="Gene3D" id="1.20.1560.10">
    <property type="entry name" value="ABC transporter type 1, transmembrane domain"/>
    <property type="match status" value="1"/>
</dbReference>
<dbReference type="Gene3D" id="3.40.50.300">
    <property type="entry name" value="P-loop containing nucleotide triphosphate hydrolases"/>
    <property type="match status" value="1"/>
</dbReference>
<dbReference type="PROSITE" id="PS00211">
    <property type="entry name" value="ABC_TRANSPORTER_1"/>
    <property type="match status" value="1"/>
</dbReference>
<feature type="domain" description="ABC transmembrane type-1" evidence="9">
    <location>
        <begin position="26"/>
        <end position="309"/>
    </location>
</feature>
<dbReference type="GO" id="GO:0045454">
    <property type="term" value="P:cell redox homeostasis"/>
    <property type="evidence" value="ECO:0007669"/>
    <property type="project" value="InterPro"/>
</dbReference>
<dbReference type="NCBIfam" id="TIGR02868">
    <property type="entry name" value="CydC"/>
    <property type="match status" value="1"/>
</dbReference>
<feature type="transmembrane region" description="Helical" evidence="7">
    <location>
        <begin position="282"/>
        <end position="307"/>
    </location>
</feature>
<feature type="transmembrane region" description="Helical" evidence="7">
    <location>
        <begin position="20"/>
        <end position="38"/>
    </location>
</feature>
<dbReference type="InterPro" id="IPR014223">
    <property type="entry name" value="ABC_CydC/D"/>
</dbReference>
<keyword evidence="3" id="KW-0547">Nucleotide-binding</keyword>
<feature type="transmembrane region" description="Helical" evidence="7">
    <location>
        <begin position="168"/>
        <end position="185"/>
    </location>
</feature>
<dbReference type="GO" id="GO:0034775">
    <property type="term" value="P:glutathione transmembrane transport"/>
    <property type="evidence" value="ECO:0007669"/>
    <property type="project" value="InterPro"/>
</dbReference>
<dbReference type="GO" id="GO:0016887">
    <property type="term" value="F:ATP hydrolysis activity"/>
    <property type="evidence" value="ECO:0007669"/>
    <property type="project" value="InterPro"/>
</dbReference>
<keyword evidence="2 7" id="KW-0812">Transmembrane</keyword>
<dbReference type="PROSITE" id="PS50893">
    <property type="entry name" value="ABC_TRANSPORTER_2"/>
    <property type="match status" value="1"/>
</dbReference>
<evidence type="ECO:0000256" key="7">
    <source>
        <dbReference type="SAM" id="Phobius"/>
    </source>
</evidence>
<evidence type="ECO:0000256" key="3">
    <source>
        <dbReference type="ARBA" id="ARBA00022741"/>
    </source>
</evidence>
<dbReference type="PANTHER" id="PTHR24221">
    <property type="entry name" value="ATP-BINDING CASSETTE SUB-FAMILY B"/>
    <property type="match status" value="1"/>
</dbReference>
<dbReference type="InterPro" id="IPR003439">
    <property type="entry name" value="ABC_transporter-like_ATP-bd"/>
</dbReference>
<evidence type="ECO:0000313" key="10">
    <source>
        <dbReference type="EMBL" id="OOW82302.1"/>
    </source>
</evidence>
<evidence type="ECO:0000256" key="4">
    <source>
        <dbReference type="ARBA" id="ARBA00022840"/>
    </source>
</evidence>
<dbReference type="RefSeq" id="WP_005925434.1">
    <property type="nucleotide sequence ID" value="NZ_LOKA01000018.1"/>
</dbReference>
<dbReference type="InterPro" id="IPR027417">
    <property type="entry name" value="P-loop_NTPase"/>
</dbReference>
<sequence length="561" mass="59158">MSRAQPDRLRDVFGRHAWRLLLSAVLVLVTMLAGVGLLGLSGSFLTAAALAGVAGMGTGFNFFSPSAGIRALTFARIVSRYGEKLIGHDATLRIARDLRVWFFRRALPLAPGRLSATRTGDLLARLMSDIGEVDGLSVRALAPLAALLGIWLGGVVAAALIYLPAACLLLVLGVLIGGLVPWQVARGGAQREQLRAQQRTTLRTQAFEGLEGAADLAAVHAQGAWLQRSDAAAAAVTGGDRIQRRRLITGNLLHALCGGLGLAGMLWLALGAAERGLIAAELAAGLVFLTMALLEVWAGAGLALQALQSARVAAGRLQAIVDQAPSVSDPAHAIDVPRTGTLQLQQVSFAWPGSVRPVLHALDLTLAPGERIAISGDSGSGKSTLSALLLRLWDPQAGQLRYAGIDLRHVAQAQWHQRIAWLPQNAPVFAGSVRDNLLIGDATADDAALWQVLEQVRLGAWASANDGLDTWVGENGATLSAGQARRLALARALLRDAPILLLDEPTDGLDVDTADALLRDLAAALGERSLAMITHDALPPGVVQRHYRMREGTLELLDQNA</sequence>
<dbReference type="SUPFAM" id="SSF90123">
    <property type="entry name" value="ABC transporter transmembrane region"/>
    <property type="match status" value="1"/>
</dbReference>
<dbReference type="InterPro" id="IPR036640">
    <property type="entry name" value="ABC1_TM_sf"/>
</dbReference>
<evidence type="ECO:0000256" key="1">
    <source>
        <dbReference type="ARBA" id="ARBA00004651"/>
    </source>
</evidence>
<dbReference type="Proteomes" id="UP000190210">
    <property type="component" value="Unassembled WGS sequence"/>
</dbReference>
<accession>A0AB73P238</accession>
<dbReference type="Pfam" id="PF00005">
    <property type="entry name" value="ABC_tran"/>
    <property type="match status" value="1"/>
</dbReference>
<feature type="transmembrane region" description="Helical" evidence="7">
    <location>
        <begin position="140"/>
        <end position="162"/>
    </location>
</feature>
<dbReference type="GO" id="GO:0005524">
    <property type="term" value="F:ATP binding"/>
    <property type="evidence" value="ECO:0007669"/>
    <property type="project" value="UniProtKB-KW"/>
</dbReference>
<name>A0AB73P238_9XANT</name>
<dbReference type="InterPro" id="IPR011527">
    <property type="entry name" value="ABC1_TM_dom"/>
</dbReference>
<evidence type="ECO:0000256" key="2">
    <source>
        <dbReference type="ARBA" id="ARBA00022692"/>
    </source>
</evidence>
<evidence type="ECO:0000256" key="6">
    <source>
        <dbReference type="ARBA" id="ARBA00023136"/>
    </source>
</evidence>
<dbReference type="GO" id="GO:0034040">
    <property type="term" value="F:ATPase-coupled lipid transmembrane transporter activity"/>
    <property type="evidence" value="ECO:0007669"/>
    <property type="project" value="TreeGrafter"/>
</dbReference>
<comment type="subcellular location">
    <subcellularLocation>
        <location evidence="1">Cell membrane</location>
        <topology evidence="1">Multi-pass membrane protein</topology>
    </subcellularLocation>
</comment>
<dbReference type="PANTHER" id="PTHR24221:SF654">
    <property type="entry name" value="ATP-BINDING CASSETTE SUB-FAMILY B MEMBER 6"/>
    <property type="match status" value="1"/>
</dbReference>
<proteinExistence type="predicted"/>
<dbReference type="GO" id="GO:0140359">
    <property type="term" value="F:ABC-type transporter activity"/>
    <property type="evidence" value="ECO:0007669"/>
    <property type="project" value="InterPro"/>
</dbReference>
<dbReference type="PROSITE" id="PS50929">
    <property type="entry name" value="ABC_TM1F"/>
    <property type="match status" value="1"/>
</dbReference>
<dbReference type="AlphaFoldDB" id="A0AB73P238"/>
<protein>
    <submittedName>
        <fullName evidence="10">ABC transporter ATP-binding protein</fullName>
    </submittedName>
</protein>
<gene>
    <name evidence="10" type="ORF">Xclt_13520</name>
</gene>
<dbReference type="GO" id="GO:0005886">
    <property type="term" value="C:plasma membrane"/>
    <property type="evidence" value="ECO:0007669"/>
    <property type="project" value="UniProtKB-SubCell"/>
</dbReference>
<dbReference type="InterPro" id="IPR017871">
    <property type="entry name" value="ABC_transporter-like_CS"/>
</dbReference>
<keyword evidence="6 7" id="KW-0472">Membrane</keyword>
<dbReference type="EMBL" id="LOKA01000018">
    <property type="protein sequence ID" value="OOW82302.1"/>
    <property type="molecule type" value="Genomic_DNA"/>
</dbReference>
<dbReference type="SUPFAM" id="SSF52540">
    <property type="entry name" value="P-loop containing nucleoside triphosphate hydrolases"/>
    <property type="match status" value="1"/>
</dbReference>
<keyword evidence="4 10" id="KW-0067">ATP-binding</keyword>
<feature type="domain" description="ABC transporter" evidence="8">
    <location>
        <begin position="342"/>
        <end position="559"/>
    </location>
</feature>
<dbReference type="InterPro" id="IPR039421">
    <property type="entry name" value="Type_1_exporter"/>
</dbReference>
<reference evidence="10 11" key="1">
    <citation type="submission" date="2015-12" db="EMBL/GenBank/DDBJ databases">
        <authorList>
            <person name="Bansal K."/>
            <person name="Midha S."/>
            <person name="Patil P.B."/>
        </authorList>
    </citation>
    <scope>NUCLEOTIDE SEQUENCE [LARGE SCALE GENOMIC DNA]</scope>
    <source>
        <strain evidence="10 11">LMG9045</strain>
    </source>
</reference>
<dbReference type="InterPro" id="IPR003593">
    <property type="entry name" value="AAA+_ATPase"/>
</dbReference>
<keyword evidence="5 7" id="KW-1133">Transmembrane helix</keyword>
<feature type="transmembrane region" description="Helical" evidence="7">
    <location>
        <begin position="251"/>
        <end position="270"/>
    </location>
</feature>
<organism evidence="10 11">
    <name type="scientific">Xanthomonas axonopodis pv. clitoriae</name>
    <dbReference type="NCBI Taxonomy" id="487828"/>
    <lineage>
        <taxon>Bacteria</taxon>
        <taxon>Pseudomonadati</taxon>
        <taxon>Pseudomonadota</taxon>
        <taxon>Gammaproteobacteria</taxon>
        <taxon>Lysobacterales</taxon>
        <taxon>Lysobacteraceae</taxon>
        <taxon>Xanthomonas</taxon>
    </lineage>
</organism>
<dbReference type="SMART" id="SM00382">
    <property type="entry name" value="AAA"/>
    <property type="match status" value="1"/>
</dbReference>
<evidence type="ECO:0000256" key="5">
    <source>
        <dbReference type="ARBA" id="ARBA00022989"/>
    </source>
</evidence>
<evidence type="ECO:0000259" key="9">
    <source>
        <dbReference type="PROSITE" id="PS50929"/>
    </source>
</evidence>
<comment type="caution">
    <text evidence="10">The sequence shown here is derived from an EMBL/GenBank/DDBJ whole genome shotgun (WGS) entry which is preliminary data.</text>
</comment>
<evidence type="ECO:0000259" key="8">
    <source>
        <dbReference type="PROSITE" id="PS50893"/>
    </source>
</evidence>
<evidence type="ECO:0000313" key="11">
    <source>
        <dbReference type="Proteomes" id="UP000190210"/>
    </source>
</evidence>
<dbReference type="Pfam" id="PF00664">
    <property type="entry name" value="ABC_membrane"/>
    <property type="match status" value="1"/>
</dbReference>